<evidence type="ECO:0000259" key="1">
    <source>
        <dbReference type="Pfam" id="PF01370"/>
    </source>
</evidence>
<organism evidence="2">
    <name type="scientific">marine metagenome</name>
    <dbReference type="NCBI Taxonomy" id="408172"/>
    <lineage>
        <taxon>unclassified sequences</taxon>
        <taxon>metagenomes</taxon>
        <taxon>ecological metagenomes</taxon>
    </lineage>
</organism>
<feature type="non-terminal residue" evidence="2">
    <location>
        <position position="159"/>
    </location>
</feature>
<feature type="domain" description="NAD-dependent epimerase/dehydratase" evidence="1">
    <location>
        <begin position="4"/>
        <end position="158"/>
    </location>
</feature>
<sequence>MKRVVVIGGSGFIGSHTADELSKQGYGVTIFDRKRSPWLRTDQDMVEGDILDVDALRLVLEDTDIVYHFAGVSDINEASDRPLDAINLNIMGTASVLDVVSRLNVRRFVYASTMYVYSPYGSFYRATKQSAETLIEAYCEKYGLEYTLLRYGSLYGPRA</sequence>
<dbReference type="EMBL" id="UINC01062731">
    <property type="protein sequence ID" value="SVB89621.1"/>
    <property type="molecule type" value="Genomic_DNA"/>
</dbReference>
<proteinExistence type="predicted"/>
<dbReference type="AlphaFoldDB" id="A0A382HT02"/>
<dbReference type="InterPro" id="IPR050177">
    <property type="entry name" value="Lipid_A_modif_metabolic_enz"/>
</dbReference>
<name>A0A382HT02_9ZZZZ</name>
<dbReference type="CDD" id="cd08946">
    <property type="entry name" value="SDR_e"/>
    <property type="match status" value="1"/>
</dbReference>
<dbReference type="Gene3D" id="3.40.50.720">
    <property type="entry name" value="NAD(P)-binding Rossmann-like Domain"/>
    <property type="match status" value="1"/>
</dbReference>
<accession>A0A382HT02</accession>
<evidence type="ECO:0000313" key="2">
    <source>
        <dbReference type="EMBL" id="SVB89621.1"/>
    </source>
</evidence>
<protein>
    <recommendedName>
        <fullName evidence="1">NAD-dependent epimerase/dehydratase domain-containing protein</fullName>
    </recommendedName>
</protein>
<dbReference type="Pfam" id="PF01370">
    <property type="entry name" value="Epimerase"/>
    <property type="match status" value="1"/>
</dbReference>
<dbReference type="InterPro" id="IPR036291">
    <property type="entry name" value="NAD(P)-bd_dom_sf"/>
</dbReference>
<dbReference type="InterPro" id="IPR001509">
    <property type="entry name" value="Epimerase_deHydtase"/>
</dbReference>
<dbReference type="SUPFAM" id="SSF51735">
    <property type="entry name" value="NAD(P)-binding Rossmann-fold domains"/>
    <property type="match status" value="1"/>
</dbReference>
<reference evidence="2" key="1">
    <citation type="submission" date="2018-05" db="EMBL/GenBank/DDBJ databases">
        <authorList>
            <person name="Lanie J.A."/>
            <person name="Ng W.-L."/>
            <person name="Kazmierczak K.M."/>
            <person name="Andrzejewski T.M."/>
            <person name="Davidsen T.M."/>
            <person name="Wayne K.J."/>
            <person name="Tettelin H."/>
            <person name="Glass J.I."/>
            <person name="Rusch D."/>
            <person name="Podicherti R."/>
            <person name="Tsui H.-C.T."/>
            <person name="Winkler M.E."/>
        </authorList>
    </citation>
    <scope>NUCLEOTIDE SEQUENCE</scope>
</reference>
<gene>
    <name evidence="2" type="ORF">METZ01_LOCUS242475</name>
</gene>
<dbReference type="PANTHER" id="PTHR43245">
    <property type="entry name" value="BIFUNCTIONAL POLYMYXIN RESISTANCE PROTEIN ARNA"/>
    <property type="match status" value="1"/>
</dbReference>